<organism evidence="2 3">
    <name type="scientific">Streptomyces macrolidinus</name>
    <dbReference type="NCBI Taxonomy" id="2952607"/>
    <lineage>
        <taxon>Bacteria</taxon>
        <taxon>Bacillati</taxon>
        <taxon>Actinomycetota</taxon>
        <taxon>Actinomycetes</taxon>
        <taxon>Kitasatosporales</taxon>
        <taxon>Streptomycetaceae</taxon>
        <taxon>Streptomyces</taxon>
    </lineage>
</organism>
<keyword evidence="3" id="KW-1185">Reference proteome</keyword>
<name>A0ABT0ZB45_9ACTN</name>
<dbReference type="Proteomes" id="UP001523219">
    <property type="component" value="Unassembled WGS sequence"/>
</dbReference>
<feature type="signal peptide" evidence="1">
    <location>
        <begin position="1"/>
        <end position="33"/>
    </location>
</feature>
<dbReference type="InterPro" id="IPR044859">
    <property type="entry name" value="Allene_oxi_cyc_Dirigent"/>
</dbReference>
<gene>
    <name evidence="2" type="ORF">NGF19_06455</name>
</gene>
<protein>
    <recommendedName>
        <fullName evidence="4">Allene oxide cyclase barrel-like domain-containing protein</fullName>
    </recommendedName>
</protein>
<comment type="caution">
    <text evidence="2">The sequence shown here is derived from an EMBL/GenBank/DDBJ whole genome shotgun (WGS) entry which is preliminary data.</text>
</comment>
<sequence>MRKLAVGRRIAAALATASLAGALGLTGSVQAHAASPDPLNFTVDFSKTSFPQVPTLGAGFAGNGPVIDSDGNQIGTAYDTCAVDGVENATTADVICTVYVKFANGSELDLSTQAPIDVNPRDYPYTFQGVVQGGTGMYDGAQGQATIIAHRPRVYEVVVNFK</sequence>
<dbReference type="EMBL" id="JAMWMR010000004">
    <property type="protein sequence ID" value="MCN9240437.1"/>
    <property type="molecule type" value="Genomic_DNA"/>
</dbReference>
<evidence type="ECO:0008006" key="4">
    <source>
        <dbReference type="Google" id="ProtNLM"/>
    </source>
</evidence>
<dbReference type="RefSeq" id="WP_252422856.1">
    <property type="nucleotide sequence ID" value="NZ_JAMWMR010000004.1"/>
</dbReference>
<feature type="chain" id="PRO_5045326544" description="Allene oxide cyclase barrel-like domain-containing protein" evidence="1">
    <location>
        <begin position="34"/>
        <end position="162"/>
    </location>
</feature>
<evidence type="ECO:0000313" key="3">
    <source>
        <dbReference type="Proteomes" id="UP001523219"/>
    </source>
</evidence>
<evidence type="ECO:0000256" key="1">
    <source>
        <dbReference type="SAM" id="SignalP"/>
    </source>
</evidence>
<keyword evidence="1" id="KW-0732">Signal</keyword>
<evidence type="ECO:0000313" key="2">
    <source>
        <dbReference type="EMBL" id="MCN9240437.1"/>
    </source>
</evidence>
<proteinExistence type="predicted"/>
<accession>A0ABT0ZB45</accession>
<reference evidence="2 3" key="1">
    <citation type="submission" date="2022-05" db="EMBL/GenBank/DDBJ databases">
        <title>Streptomyces sp. nov. RY43-2 isolated from soil of a peat swamp forest.</title>
        <authorList>
            <person name="Kanchanasin P."/>
            <person name="Tanasupawat S."/>
            <person name="Phongsopitanun W."/>
        </authorList>
    </citation>
    <scope>NUCLEOTIDE SEQUENCE [LARGE SCALE GENOMIC DNA]</scope>
    <source>
        <strain evidence="2 3">RY43-2</strain>
    </source>
</reference>
<dbReference type="Gene3D" id="2.40.480.10">
    <property type="entry name" value="Allene oxide cyclase-like"/>
    <property type="match status" value="1"/>
</dbReference>